<dbReference type="NCBIfam" id="TIGR01383">
    <property type="entry name" value="not_thiJ"/>
    <property type="match status" value="1"/>
</dbReference>
<dbReference type="SUPFAM" id="SSF52317">
    <property type="entry name" value="Class I glutamine amidotransferase-like"/>
    <property type="match status" value="1"/>
</dbReference>
<evidence type="ECO:0000259" key="1">
    <source>
        <dbReference type="Pfam" id="PF01965"/>
    </source>
</evidence>
<accession>A0A4R2LER6</accession>
<evidence type="ECO:0000313" key="2">
    <source>
        <dbReference type="EMBL" id="TCO84289.1"/>
    </source>
</evidence>
<dbReference type="PANTHER" id="PTHR48094">
    <property type="entry name" value="PROTEIN/NUCLEIC ACID DEGLYCASE DJ-1-RELATED"/>
    <property type="match status" value="1"/>
</dbReference>
<dbReference type="Pfam" id="PF01965">
    <property type="entry name" value="DJ-1_PfpI"/>
    <property type="match status" value="1"/>
</dbReference>
<protein>
    <submittedName>
        <fullName evidence="2">4-methyl-5(B-hydroxyethyl)-thiazole monophosphate biosynthesis</fullName>
    </submittedName>
</protein>
<proteinExistence type="predicted"/>
<feature type="domain" description="DJ-1/PfpI" evidence="1">
    <location>
        <begin position="3"/>
        <end position="163"/>
    </location>
</feature>
<sequence>MSRVCIFFAPGLEEIEGLTVVDLMRRADIPVRIVSISDTLEVTGAHGIHITADTCFTDTDFSDTEMLVLPGGAPGTCNLNACEPLKALLKEFYDKGKYIGAICAAPMVLGHLGFLKGRKATCYPGFENDLIGAVHVTDDAVIDGHIITSRGLGTAIEFAAALIGLLTDASIAEDIKKSVMYSKEK</sequence>
<reference evidence="2 3" key="1">
    <citation type="submission" date="2019-03" db="EMBL/GenBank/DDBJ databases">
        <title>Genomic Encyclopedia of Type Strains, Phase IV (KMG-IV): sequencing the most valuable type-strain genomes for metagenomic binning, comparative biology and taxonomic classification.</title>
        <authorList>
            <person name="Goeker M."/>
        </authorList>
    </citation>
    <scope>NUCLEOTIDE SEQUENCE [LARGE SCALE GENOMIC DNA]</scope>
    <source>
        <strain evidence="2 3">DSM 28559</strain>
    </source>
</reference>
<dbReference type="InterPro" id="IPR029062">
    <property type="entry name" value="Class_I_gatase-like"/>
</dbReference>
<dbReference type="EMBL" id="SLXA01000008">
    <property type="protein sequence ID" value="TCO84289.1"/>
    <property type="molecule type" value="Genomic_DNA"/>
</dbReference>
<dbReference type="InterPro" id="IPR050325">
    <property type="entry name" value="Prot/Nucl_acid_deglycase"/>
</dbReference>
<gene>
    <name evidence="2" type="ORF">EV212_10847</name>
</gene>
<dbReference type="Gene3D" id="3.40.50.880">
    <property type="match status" value="1"/>
</dbReference>
<keyword evidence="3" id="KW-1185">Reference proteome</keyword>
<dbReference type="GO" id="GO:0005737">
    <property type="term" value="C:cytoplasm"/>
    <property type="evidence" value="ECO:0007669"/>
    <property type="project" value="TreeGrafter"/>
</dbReference>
<evidence type="ECO:0000313" key="3">
    <source>
        <dbReference type="Proteomes" id="UP000295711"/>
    </source>
</evidence>
<organism evidence="2 3">
    <name type="scientific">Frisingicoccus caecimuris</name>
    <dbReference type="NCBI Taxonomy" id="1796636"/>
    <lineage>
        <taxon>Bacteria</taxon>
        <taxon>Bacillati</taxon>
        <taxon>Bacillota</taxon>
        <taxon>Clostridia</taxon>
        <taxon>Lachnospirales</taxon>
        <taxon>Lachnospiraceae</taxon>
        <taxon>Frisingicoccus</taxon>
    </lineage>
</organism>
<dbReference type="AlphaFoldDB" id="A0A4R2LER6"/>
<comment type="caution">
    <text evidence="2">The sequence shown here is derived from an EMBL/GenBank/DDBJ whole genome shotgun (WGS) entry which is preliminary data.</text>
</comment>
<dbReference type="InterPro" id="IPR006287">
    <property type="entry name" value="DJ-1"/>
</dbReference>
<dbReference type="PANTHER" id="PTHR48094:SF12">
    <property type="entry name" value="PARKINSON DISEASE PROTEIN 7 HOMOLOG"/>
    <property type="match status" value="1"/>
</dbReference>
<name>A0A4R2LER6_9FIRM</name>
<dbReference type="InterPro" id="IPR002818">
    <property type="entry name" value="DJ-1/PfpI"/>
</dbReference>
<dbReference type="RefSeq" id="WP_132091997.1">
    <property type="nucleotide sequence ID" value="NZ_JANKAQ010000009.1"/>
</dbReference>
<dbReference type="CDD" id="cd03135">
    <property type="entry name" value="GATase1_DJ-1"/>
    <property type="match status" value="1"/>
</dbReference>
<dbReference type="Proteomes" id="UP000295711">
    <property type="component" value="Unassembled WGS sequence"/>
</dbReference>
<dbReference type="OrthoDB" id="9800516at2"/>